<organism evidence="2 3">
    <name type="scientific">Sorghum bicolor</name>
    <name type="common">Sorghum</name>
    <name type="synonym">Sorghum vulgare</name>
    <dbReference type="NCBI Taxonomy" id="4558"/>
    <lineage>
        <taxon>Eukaryota</taxon>
        <taxon>Viridiplantae</taxon>
        <taxon>Streptophyta</taxon>
        <taxon>Embryophyta</taxon>
        <taxon>Tracheophyta</taxon>
        <taxon>Spermatophyta</taxon>
        <taxon>Magnoliopsida</taxon>
        <taxon>Liliopsida</taxon>
        <taxon>Poales</taxon>
        <taxon>Poaceae</taxon>
        <taxon>PACMAD clade</taxon>
        <taxon>Panicoideae</taxon>
        <taxon>Andropogonodae</taxon>
        <taxon>Andropogoneae</taxon>
        <taxon>Sorghinae</taxon>
        <taxon>Sorghum</taxon>
    </lineage>
</organism>
<evidence type="ECO:0000313" key="3">
    <source>
        <dbReference type="Proteomes" id="UP000000768"/>
    </source>
</evidence>
<proteinExistence type="predicted"/>
<sequence>MPGLALDLNLDLDLQVACRRLSYRGAYSPSSPKSPPLPTIHESPEEEPTPPPTSPRTTGALYPAPGETPTPTVGAPVATSLCLALPGQSQSLQAQDVGAAATRMLEQQRKPRNRVSFAEYQRPAPGEMPTPTVVAPVATWLALAPPALSQSQQAQEAAAATRMLEQRHEEESSAFPEYQRPTPGETLAATVGVPVATWLAFASPAQLQSQQAQEVAAATRMLEQRRHEEERASFAEYQQQRQHALAAEAGLQQALAAQQESQQLMLYTLDGRAASYETKWDDLHPVSQGLLLQIEDIIREHRDDSEQLDQYRCFDDLSLCNMSFELDANQITQVEHFHQYVETMETQYLNYQQRRGHLSNSFRKANRREAAKQEATDRIVHPMLHLTPPGQPTTLVAAPMIASQLQQTSFPTVAASPISYPTVPLPSVLPPSSTQTSPAPSINPFSSSGVVLQSIPFDSFSTLAPGSMPATSLFGTGIPSTATSLFLVPSGGIRHMLCATG</sequence>
<dbReference type="GO" id="GO:0017056">
    <property type="term" value="F:structural constituent of nuclear pore"/>
    <property type="evidence" value="ECO:0007669"/>
    <property type="project" value="InterPro"/>
</dbReference>
<feature type="compositionally biased region" description="Low complexity" evidence="1">
    <location>
        <begin position="55"/>
        <end position="73"/>
    </location>
</feature>
<name>A0A1Z5S4T7_SORBI</name>
<dbReference type="GO" id="GO:0005643">
    <property type="term" value="C:nuclear pore"/>
    <property type="evidence" value="ECO:0007669"/>
    <property type="project" value="InterPro"/>
</dbReference>
<dbReference type="PANTHER" id="PTHR13437:SF6">
    <property type="entry name" value="DUF632 DOMAIN-CONTAINING PROTEIN"/>
    <property type="match status" value="1"/>
</dbReference>
<dbReference type="Gramene" id="OQU90934">
    <property type="protein sequence ID" value="OQU90934"/>
    <property type="gene ID" value="SORBI_3001G078300"/>
</dbReference>
<dbReference type="InterPro" id="IPR024882">
    <property type="entry name" value="NUP58/p45/49"/>
</dbReference>
<keyword evidence="3" id="KW-1185">Reference proteome</keyword>
<accession>A0A1Z5S4T7</accession>
<evidence type="ECO:0000313" key="2">
    <source>
        <dbReference type="EMBL" id="OQU90934.1"/>
    </source>
</evidence>
<evidence type="ECO:0000256" key="1">
    <source>
        <dbReference type="SAM" id="MobiDB-lite"/>
    </source>
</evidence>
<dbReference type="EMBL" id="CM000760">
    <property type="protein sequence ID" value="OQU90934.1"/>
    <property type="molecule type" value="Genomic_DNA"/>
</dbReference>
<feature type="region of interest" description="Disordered" evidence="1">
    <location>
        <begin position="152"/>
        <end position="183"/>
    </location>
</feature>
<reference evidence="2 3" key="1">
    <citation type="journal article" date="2009" name="Nature">
        <title>The Sorghum bicolor genome and the diversification of grasses.</title>
        <authorList>
            <person name="Paterson A.H."/>
            <person name="Bowers J.E."/>
            <person name="Bruggmann R."/>
            <person name="Dubchak I."/>
            <person name="Grimwood J."/>
            <person name="Gundlach H."/>
            <person name="Haberer G."/>
            <person name="Hellsten U."/>
            <person name="Mitros T."/>
            <person name="Poliakov A."/>
            <person name="Schmutz J."/>
            <person name="Spannagl M."/>
            <person name="Tang H."/>
            <person name="Wang X."/>
            <person name="Wicker T."/>
            <person name="Bharti A.K."/>
            <person name="Chapman J."/>
            <person name="Feltus F.A."/>
            <person name="Gowik U."/>
            <person name="Grigoriev I.V."/>
            <person name="Lyons E."/>
            <person name="Maher C.A."/>
            <person name="Martis M."/>
            <person name="Narechania A."/>
            <person name="Otillar R.P."/>
            <person name="Penning B.W."/>
            <person name="Salamov A.A."/>
            <person name="Wang Y."/>
            <person name="Zhang L."/>
            <person name="Carpita N.C."/>
            <person name="Freeling M."/>
            <person name="Gingle A.R."/>
            <person name="Hash C.T."/>
            <person name="Keller B."/>
            <person name="Klein P."/>
            <person name="Kresovich S."/>
            <person name="McCann M.C."/>
            <person name="Ming R."/>
            <person name="Peterson D.G."/>
            <person name="Mehboob-ur-Rahman"/>
            <person name="Ware D."/>
            <person name="Westhoff P."/>
            <person name="Mayer K.F."/>
            <person name="Messing J."/>
            <person name="Rokhsar D.S."/>
        </authorList>
    </citation>
    <scope>NUCLEOTIDE SEQUENCE [LARGE SCALE GENOMIC DNA]</scope>
    <source>
        <strain evidence="3">cv. BTx623</strain>
    </source>
</reference>
<feature type="region of interest" description="Disordered" evidence="1">
    <location>
        <begin position="24"/>
        <end position="73"/>
    </location>
</feature>
<dbReference type="PANTHER" id="PTHR13437">
    <property type="entry name" value="NUCLEOPORIN P58/P45 NUCLEOPORIN-LIKE PROTEIN 1"/>
    <property type="match status" value="1"/>
</dbReference>
<dbReference type="AlphaFoldDB" id="A0A1Z5S4T7"/>
<protein>
    <submittedName>
        <fullName evidence="2">Uncharacterized protein</fullName>
    </submittedName>
</protein>
<reference evidence="3" key="2">
    <citation type="journal article" date="2018" name="Plant J.">
        <title>The Sorghum bicolor reference genome: improved assembly, gene annotations, a transcriptome atlas, and signatures of genome organization.</title>
        <authorList>
            <person name="McCormick R.F."/>
            <person name="Truong S.K."/>
            <person name="Sreedasyam A."/>
            <person name="Jenkins J."/>
            <person name="Shu S."/>
            <person name="Sims D."/>
            <person name="Kennedy M."/>
            <person name="Amirebrahimi M."/>
            <person name="Weers B.D."/>
            <person name="McKinley B."/>
            <person name="Mattison A."/>
            <person name="Morishige D.T."/>
            <person name="Grimwood J."/>
            <person name="Schmutz J."/>
            <person name="Mullet J.E."/>
        </authorList>
    </citation>
    <scope>NUCLEOTIDE SEQUENCE [LARGE SCALE GENOMIC DNA]</scope>
    <source>
        <strain evidence="3">cv. BTx623</strain>
    </source>
</reference>
<dbReference type="GO" id="GO:0008139">
    <property type="term" value="F:nuclear localization sequence binding"/>
    <property type="evidence" value="ECO:0007669"/>
    <property type="project" value="InterPro"/>
</dbReference>
<dbReference type="ExpressionAtlas" id="A0A1Z5S4T7">
    <property type="expression patterns" value="baseline and differential"/>
</dbReference>
<dbReference type="Proteomes" id="UP000000768">
    <property type="component" value="Chromosome 1"/>
</dbReference>
<gene>
    <name evidence="2" type="ORF">SORBI_3001G078300</name>
</gene>